<dbReference type="EMBL" id="CP036316">
    <property type="protein sequence ID" value="QDT66785.1"/>
    <property type="molecule type" value="Genomic_DNA"/>
</dbReference>
<sequence length="192" mass="22353">MADDFQNLVERVNEGDESAVLELIRKYESEVRIAARVLLKPALRKHLDTIDLTQSVHHALLGGLRSGQFTFSTPDKLIALAVTVLQRKVAMQWRKHYRERGHLQNRVSEREKMATETELQDDPAESVSLHEFIDMLLHRLEPVDRQIVELRMQGYTTAEAARELGLDPDVMRVRLHRLRRSLASVNWLREWL</sequence>
<dbReference type="PANTHER" id="PTHR43133">
    <property type="entry name" value="RNA POLYMERASE ECF-TYPE SIGMA FACTO"/>
    <property type="match status" value="1"/>
</dbReference>
<evidence type="ECO:0000256" key="3">
    <source>
        <dbReference type="ARBA" id="ARBA00023082"/>
    </source>
</evidence>
<feature type="domain" description="RNA polymerase sigma-70 ECF-like HTH" evidence="6">
    <location>
        <begin position="4"/>
        <end position="180"/>
    </location>
</feature>
<keyword evidence="2" id="KW-0805">Transcription regulation</keyword>
<dbReference type="GO" id="GO:0006352">
    <property type="term" value="P:DNA-templated transcription initiation"/>
    <property type="evidence" value="ECO:0007669"/>
    <property type="project" value="InterPro"/>
</dbReference>
<gene>
    <name evidence="7" type="ORF">V22_40560</name>
</gene>
<dbReference type="Gene3D" id="1.10.1740.10">
    <property type="match status" value="1"/>
</dbReference>
<dbReference type="GO" id="GO:0016987">
    <property type="term" value="F:sigma factor activity"/>
    <property type="evidence" value="ECO:0007669"/>
    <property type="project" value="UniProtKB-KW"/>
</dbReference>
<name>A0A517TEJ5_9PLAN</name>
<evidence type="ECO:0000313" key="8">
    <source>
        <dbReference type="Proteomes" id="UP000319976"/>
    </source>
</evidence>
<dbReference type="InterPro" id="IPR013325">
    <property type="entry name" value="RNA_pol_sigma_r2"/>
</dbReference>
<keyword evidence="5" id="KW-0804">Transcription</keyword>
<dbReference type="Gene3D" id="1.10.10.10">
    <property type="entry name" value="Winged helix-like DNA-binding domain superfamily/Winged helix DNA-binding domain"/>
    <property type="match status" value="1"/>
</dbReference>
<dbReference type="InterPro" id="IPR014284">
    <property type="entry name" value="RNA_pol_sigma-70_dom"/>
</dbReference>
<dbReference type="InterPro" id="IPR036388">
    <property type="entry name" value="WH-like_DNA-bd_sf"/>
</dbReference>
<dbReference type="Proteomes" id="UP000319976">
    <property type="component" value="Chromosome"/>
</dbReference>
<evidence type="ECO:0000256" key="4">
    <source>
        <dbReference type="ARBA" id="ARBA00023125"/>
    </source>
</evidence>
<evidence type="ECO:0000256" key="1">
    <source>
        <dbReference type="ARBA" id="ARBA00010641"/>
    </source>
</evidence>
<dbReference type="InterPro" id="IPR039425">
    <property type="entry name" value="RNA_pol_sigma-70-like"/>
</dbReference>
<comment type="similarity">
    <text evidence="1">Belongs to the sigma-70 factor family. ECF subfamily.</text>
</comment>
<dbReference type="NCBIfam" id="TIGR02937">
    <property type="entry name" value="sigma70-ECF"/>
    <property type="match status" value="1"/>
</dbReference>
<dbReference type="InterPro" id="IPR013324">
    <property type="entry name" value="RNA_pol_sigma_r3/r4-like"/>
</dbReference>
<dbReference type="RefSeq" id="WP_145266201.1">
    <property type="nucleotide sequence ID" value="NZ_CP036316.1"/>
</dbReference>
<evidence type="ECO:0000256" key="5">
    <source>
        <dbReference type="ARBA" id="ARBA00023163"/>
    </source>
</evidence>
<proteinExistence type="inferred from homology"/>
<dbReference type="GO" id="GO:0003677">
    <property type="term" value="F:DNA binding"/>
    <property type="evidence" value="ECO:0007669"/>
    <property type="project" value="UniProtKB-KW"/>
</dbReference>
<dbReference type="KEGG" id="chya:V22_40560"/>
<dbReference type="AlphaFoldDB" id="A0A517TEJ5"/>
<dbReference type="SUPFAM" id="SSF88946">
    <property type="entry name" value="Sigma2 domain of RNA polymerase sigma factors"/>
    <property type="match status" value="1"/>
</dbReference>
<accession>A0A517TEJ5</accession>
<evidence type="ECO:0000313" key="7">
    <source>
        <dbReference type="EMBL" id="QDT66785.1"/>
    </source>
</evidence>
<organism evidence="7 8">
    <name type="scientific">Calycomorphotria hydatis</name>
    <dbReference type="NCBI Taxonomy" id="2528027"/>
    <lineage>
        <taxon>Bacteria</taxon>
        <taxon>Pseudomonadati</taxon>
        <taxon>Planctomycetota</taxon>
        <taxon>Planctomycetia</taxon>
        <taxon>Planctomycetales</taxon>
        <taxon>Planctomycetaceae</taxon>
        <taxon>Calycomorphotria</taxon>
    </lineage>
</organism>
<protein>
    <submittedName>
        <fullName evidence="7">RNA polymerase sigma factor SigD</fullName>
    </submittedName>
</protein>
<keyword evidence="3" id="KW-0731">Sigma factor</keyword>
<dbReference type="SUPFAM" id="SSF88659">
    <property type="entry name" value="Sigma3 and sigma4 domains of RNA polymerase sigma factors"/>
    <property type="match status" value="1"/>
</dbReference>
<reference evidence="7 8" key="1">
    <citation type="submission" date="2019-02" db="EMBL/GenBank/DDBJ databases">
        <title>Deep-cultivation of Planctomycetes and their phenomic and genomic characterization uncovers novel biology.</title>
        <authorList>
            <person name="Wiegand S."/>
            <person name="Jogler M."/>
            <person name="Boedeker C."/>
            <person name="Pinto D."/>
            <person name="Vollmers J."/>
            <person name="Rivas-Marin E."/>
            <person name="Kohn T."/>
            <person name="Peeters S.H."/>
            <person name="Heuer A."/>
            <person name="Rast P."/>
            <person name="Oberbeckmann S."/>
            <person name="Bunk B."/>
            <person name="Jeske O."/>
            <person name="Meyerdierks A."/>
            <person name="Storesund J.E."/>
            <person name="Kallscheuer N."/>
            <person name="Luecker S."/>
            <person name="Lage O.M."/>
            <person name="Pohl T."/>
            <person name="Merkel B.J."/>
            <person name="Hornburger P."/>
            <person name="Mueller R.-W."/>
            <person name="Bruemmer F."/>
            <person name="Labrenz M."/>
            <person name="Spormann A.M."/>
            <person name="Op den Camp H."/>
            <person name="Overmann J."/>
            <person name="Amann R."/>
            <person name="Jetten M.S.M."/>
            <person name="Mascher T."/>
            <person name="Medema M.H."/>
            <person name="Devos D.P."/>
            <person name="Kaster A.-K."/>
            <person name="Ovreas L."/>
            <person name="Rohde M."/>
            <person name="Galperin M.Y."/>
            <person name="Jogler C."/>
        </authorList>
    </citation>
    <scope>NUCLEOTIDE SEQUENCE [LARGE SCALE GENOMIC DNA]</scope>
    <source>
        <strain evidence="7 8">V22</strain>
    </source>
</reference>
<dbReference type="InterPro" id="IPR053812">
    <property type="entry name" value="HTH_Sigma70_ECF-like"/>
</dbReference>
<keyword evidence="8" id="KW-1185">Reference proteome</keyword>
<keyword evidence="4" id="KW-0238">DNA-binding</keyword>
<dbReference type="Pfam" id="PF07638">
    <property type="entry name" value="Sigma70_ECF"/>
    <property type="match status" value="1"/>
</dbReference>
<evidence type="ECO:0000256" key="2">
    <source>
        <dbReference type="ARBA" id="ARBA00023015"/>
    </source>
</evidence>
<evidence type="ECO:0000259" key="6">
    <source>
        <dbReference type="Pfam" id="PF07638"/>
    </source>
</evidence>
<dbReference type="PANTHER" id="PTHR43133:SF8">
    <property type="entry name" value="RNA POLYMERASE SIGMA FACTOR HI_1459-RELATED"/>
    <property type="match status" value="1"/>
</dbReference>
<dbReference type="OrthoDB" id="284618at2"/>